<keyword evidence="2 3" id="KW-0040">ANK repeat</keyword>
<feature type="repeat" description="ANK" evidence="3">
    <location>
        <begin position="183"/>
        <end position="215"/>
    </location>
</feature>
<dbReference type="SUPFAM" id="SSF48403">
    <property type="entry name" value="Ankyrin repeat"/>
    <property type="match status" value="1"/>
</dbReference>
<dbReference type="PANTHER" id="PTHR24126">
    <property type="entry name" value="ANKYRIN REPEAT, PH AND SEC7 DOMAIN CONTAINING PROTEIN SECG-RELATED"/>
    <property type="match status" value="1"/>
</dbReference>
<feature type="region of interest" description="Disordered" evidence="4">
    <location>
        <begin position="424"/>
        <end position="444"/>
    </location>
</feature>
<evidence type="ECO:0000313" key="5">
    <source>
        <dbReference type="EMBL" id="RGP79366.1"/>
    </source>
</evidence>
<gene>
    <name evidence="5" type="ORF">FLONG3_2521</name>
</gene>
<dbReference type="InterPro" id="IPR036770">
    <property type="entry name" value="Ankyrin_rpt-contain_sf"/>
</dbReference>
<evidence type="ECO:0000313" key="6">
    <source>
        <dbReference type="Proteomes" id="UP000266234"/>
    </source>
</evidence>
<dbReference type="SUPFAM" id="SSF57850">
    <property type="entry name" value="RING/U-box"/>
    <property type="match status" value="1"/>
</dbReference>
<keyword evidence="1" id="KW-0677">Repeat</keyword>
<evidence type="ECO:0000256" key="1">
    <source>
        <dbReference type="ARBA" id="ARBA00022737"/>
    </source>
</evidence>
<reference evidence="5 6" key="1">
    <citation type="journal article" date="2018" name="PLoS Pathog.">
        <title>Evolution of structural diversity of trichothecenes, a family of toxins produced by plant pathogenic and entomopathogenic fungi.</title>
        <authorList>
            <person name="Proctor R.H."/>
            <person name="McCormick S.P."/>
            <person name="Kim H.S."/>
            <person name="Cardoza R.E."/>
            <person name="Stanley A.M."/>
            <person name="Lindo L."/>
            <person name="Kelly A."/>
            <person name="Brown D.W."/>
            <person name="Lee T."/>
            <person name="Vaughan M.M."/>
            <person name="Alexander N.J."/>
            <person name="Busman M."/>
            <person name="Gutierrez S."/>
        </authorList>
    </citation>
    <scope>NUCLEOTIDE SEQUENCE [LARGE SCALE GENOMIC DNA]</scope>
    <source>
        <strain evidence="5 6">NRRL 20695</strain>
    </source>
</reference>
<protein>
    <submittedName>
        <fullName evidence="5">Ankyrin repeat</fullName>
    </submittedName>
</protein>
<feature type="repeat" description="ANK" evidence="3">
    <location>
        <begin position="216"/>
        <end position="248"/>
    </location>
</feature>
<keyword evidence="6" id="KW-1185">Reference proteome</keyword>
<dbReference type="Gene3D" id="1.25.40.20">
    <property type="entry name" value="Ankyrin repeat-containing domain"/>
    <property type="match status" value="1"/>
</dbReference>
<evidence type="ECO:0000256" key="4">
    <source>
        <dbReference type="SAM" id="MobiDB-lite"/>
    </source>
</evidence>
<proteinExistence type="predicted"/>
<dbReference type="STRING" id="694270.A0A395T4H0"/>
<dbReference type="AlphaFoldDB" id="A0A395T4H0"/>
<dbReference type="PROSITE" id="PS50088">
    <property type="entry name" value="ANK_REPEAT"/>
    <property type="match status" value="4"/>
</dbReference>
<dbReference type="Proteomes" id="UP000266234">
    <property type="component" value="Unassembled WGS sequence"/>
</dbReference>
<dbReference type="EMBL" id="PXOG01000049">
    <property type="protein sequence ID" value="RGP79366.1"/>
    <property type="molecule type" value="Genomic_DNA"/>
</dbReference>
<feature type="repeat" description="ANK" evidence="3">
    <location>
        <begin position="70"/>
        <end position="102"/>
    </location>
</feature>
<organism evidence="5 6">
    <name type="scientific">Fusarium longipes</name>
    <dbReference type="NCBI Taxonomy" id="694270"/>
    <lineage>
        <taxon>Eukaryota</taxon>
        <taxon>Fungi</taxon>
        <taxon>Dikarya</taxon>
        <taxon>Ascomycota</taxon>
        <taxon>Pezizomycotina</taxon>
        <taxon>Sordariomycetes</taxon>
        <taxon>Hypocreomycetidae</taxon>
        <taxon>Hypocreales</taxon>
        <taxon>Nectriaceae</taxon>
        <taxon>Fusarium</taxon>
    </lineage>
</organism>
<name>A0A395T4H0_9HYPO</name>
<accession>A0A395T4H0</accession>
<dbReference type="PANTHER" id="PTHR24126:SF14">
    <property type="entry name" value="ANK_REP_REGION DOMAIN-CONTAINING PROTEIN"/>
    <property type="match status" value="1"/>
</dbReference>
<dbReference type="Pfam" id="PF12796">
    <property type="entry name" value="Ank_2"/>
    <property type="match status" value="1"/>
</dbReference>
<evidence type="ECO:0000256" key="3">
    <source>
        <dbReference type="PROSITE-ProRule" id="PRU00023"/>
    </source>
</evidence>
<dbReference type="OrthoDB" id="341259at2759"/>
<sequence length="444" mass="50110">MSESESPKPHDADDIIEPEILLHIRQLELKLIFDTPPDLATSKDLILDRHPWGFKWWPGNPEPEERYNTTGLTPLACAIKQGKVEEAQRLVKEGARADVYGPEFGSLAHMAVALSYEEIHKIFPLLKLVIEAGADASAPGPAPERESLLCMVIRTLNLHSDYRHAICRYLIEDSGVDVNKRSQSTYPIILAAELADRKLVHYLIQHGAKVDISDHHGLRAVHYAVPSASNRCIGLLIKAGADLLSPDNYGRTPLHFAASICCWDFIRIFLDFLPEGYDINVRDNDGWTPLMWACKNTRSEPLKIKILVEDYGADIWPVSYNGDWSALKLANFTGELKGLRFLEPPKGQREITSETGIRLIWDPEFHKTPPGGHHNFNSCSNCRVLTPRPLYNCVDCSERFFLCFKCFGNCKDMHDPDHRLEEHVEPEMSDYSGSDSESDDPIDI</sequence>
<feature type="repeat" description="ANK" evidence="3">
    <location>
        <begin position="249"/>
        <end position="284"/>
    </location>
</feature>
<dbReference type="InterPro" id="IPR002110">
    <property type="entry name" value="Ankyrin_rpt"/>
</dbReference>
<dbReference type="SMART" id="SM00248">
    <property type="entry name" value="ANK"/>
    <property type="match status" value="6"/>
</dbReference>
<evidence type="ECO:0000256" key="2">
    <source>
        <dbReference type="ARBA" id="ARBA00023043"/>
    </source>
</evidence>
<comment type="caution">
    <text evidence="5">The sequence shown here is derived from an EMBL/GenBank/DDBJ whole genome shotgun (WGS) entry which is preliminary data.</text>
</comment>